<dbReference type="RefSeq" id="WP_232473373.1">
    <property type="nucleotide sequence ID" value="NZ_CP015105.1"/>
</dbReference>
<proteinExistence type="predicted"/>
<accession>A0A1I0NRB5</accession>
<evidence type="ECO:0000313" key="2">
    <source>
        <dbReference type="Proteomes" id="UP000182125"/>
    </source>
</evidence>
<gene>
    <name evidence="1" type="ORF">SAMN05216170_1199</name>
</gene>
<dbReference type="GeneID" id="69102113"/>
<dbReference type="AlphaFoldDB" id="A0A1I0NRB5"/>
<organism evidence="1 2">
    <name type="scientific">Thermococcus thioreducens</name>
    <dbReference type="NCBI Taxonomy" id="277988"/>
    <lineage>
        <taxon>Archaea</taxon>
        <taxon>Methanobacteriati</taxon>
        <taxon>Methanobacteriota</taxon>
        <taxon>Thermococci</taxon>
        <taxon>Thermococcales</taxon>
        <taxon>Thermococcaceae</taxon>
        <taxon>Thermococcus</taxon>
    </lineage>
</organism>
<name>A0A1I0NRB5_9EURY</name>
<protein>
    <submittedName>
        <fullName evidence="1">Uncharacterized protein</fullName>
    </submittedName>
</protein>
<evidence type="ECO:0000313" key="1">
    <source>
        <dbReference type="EMBL" id="SEW04071.1"/>
    </source>
</evidence>
<dbReference type="Proteomes" id="UP000182125">
    <property type="component" value="Unassembled WGS sequence"/>
</dbReference>
<dbReference type="EMBL" id="FOIW01000002">
    <property type="protein sequence ID" value="SEW04071.1"/>
    <property type="molecule type" value="Genomic_DNA"/>
</dbReference>
<reference evidence="2" key="1">
    <citation type="submission" date="2016-10" db="EMBL/GenBank/DDBJ databases">
        <authorList>
            <person name="Varghese N."/>
            <person name="Submissions S."/>
        </authorList>
    </citation>
    <scope>NUCLEOTIDE SEQUENCE [LARGE SCALE GENOMIC DNA]</scope>
    <source>
        <strain evidence="2">OGL-20</strain>
    </source>
</reference>
<sequence>MKRPKLSDDIFIEVYDSRSHNNEVIRESINAMFKIAEELKGKVILIGGWSVYYWADNVLAYNGVPSIDIDFLARAESFER</sequence>